<dbReference type="OrthoDB" id="2329452at2"/>
<dbReference type="EMBL" id="AZFU01000018">
    <property type="protein sequence ID" value="KRM04687.1"/>
    <property type="molecule type" value="Genomic_DNA"/>
</dbReference>
<dbReference type="PATRIC" id="fig|1423767.3.peg.584"/>
<comment type="caution">
    <text evidence="1">The sequence shown here is derived from an EMBL/GenBank/DDBJ whole genome shotgun (WGS) entry which is preliminary data.</text>
</comment>
<accession>A0A0R1VHG8</accession>
<evidence type="ECO:0000313" key="1">
    <source>
        <dbReference type="EMBL" id="KRM04687.1"/>
    </source>
</evidence>
<dbReference type="RefSeq" id="WP_025015418.1">
    <property type="nucleotide sequence ID" value="NZ_AZFU01000018.1"/>
</dbReference>
<sequence length="250" mass="28843">MESIQTELNLYGLTFPEQEIGLTEPEKKVLNLIPLGKENAVSGSYICNLLDISSRHLTDQARRLRLKHYDVGSTTYDGYYRFLNPTEYLKFMNMLSRELTRSEQVIEAMRFTPMAQKITIDTNQMAIVQSGLDFHGLISPNRENKLSELEKRLLSLIPLGKENMLTCAYIANALDICTRHVKKLIRELRLKHYDVGSTTDGGYYQFQTPMEYSEFMNKLSKELARSKQVMEAMRLTPMARQIVIETNRTA</sequence>
<organism evidence="1 2">
    <name type="scientific">Lactobacillus kitasatonis DSM 16761 = JCM 1039</name>
    <dbReference type="NCBI Taxonomy" id="1423767"/>
    <lineage>
        <taxon>Bacteria</taxon>
        <taxon>Bacillati</taxon>
        <taxon>Bacillota</taxon>
        <taxon>Bacilli</taxon>
        <taxon>Lactobacillales</taxon>
        <taxon>Lactobacillaceae</taxon>
        <taxon>Lactobacillus</taxon>
    </lineage>
</organism>
<dbReference type="Proteomes" id="UP000051307">
    <property type="component" value="Unassembled WGS sequence"/>
</dbReference>
<name>A0A0R1VHG8_9LACO</name>
<dbReference type="InterPro" id="IPR036388">
    <property type="entry name" value="WH-like_DNA-bd_sf"/>
</dbReference>
<dbReference type="Gene3D" id="1.10.10.10">
    <property type="entry name" value="Winged helix-like DNA-binding domain superfamily/Winged helix DNA-binding domain"/>
    <property type="match status" value="1"/>
</dbReference>
<evidence type="ECO:0000313" key="2">
    <source>
        <dbReference type="Proteomes" id="UP000051307"/>
    </source>
</evidence>
<protein>
    <submittedName>
        <fullName evidence="1">Uncharacterized protein</fullName>
    </submittedName>
</protein>
<gene>
    <name evidence="1" type="ORF">FC59_GL000565</name>
</gene>
<proteinExistence type="predicted"/>
<dbReference type="AlphaFoldDB" id="A0A0R1VHG8"/>
<reference evidence="1 2" key="1">
    <citation type="journal article" date="2015" name="Genome Announc.">
        <title>Expanding the biotechnology potential of lactobacilli through comparative genomics of 213 strains and associated genera.</title>
        <authorList>
            <person name="Sun Z."/>
            <person name="Harris H.M."/>
            <person name="McCann A."/>
            <person name="Guo C."/>
            <person name="Argimon S."/>
            <person name="Zhang W."/>
            <person name="Yang X."/>
            <person name="Jeffery I.B."/>
            <person name="Cooney J.C."/>
            <person name="Kagawa T.F."/>
            <person name="Liu W."/>
            <person name="Song Y."/>
            <person name="Salvetti E."/>
            <person name="Wrobel A."/>
            <person name="Rasinkangas P."/>
            <person name="Parkhill J."/>
            <person name="Rea M.C."/>
            <person name="O'Sullivan O."/>
            <person name="Ritari J."/>
            <person name="Douillard F.P."/>
            <person name="Paul Ross R."/>
            <person name="Yang R."/>
            <person name="Briner A.E."/>
            <person name="Felis G.E."/>
            <person name="de Vos W.M."/>
            <person name="Barrangou R."/>
            <person name="Klaenhammer T.R."/>
            <person name="Caufield P.W."/>
            <person name="Cui Y."/>
            <person name="Zhang H."/>
            <person name="O'Toole P.W."/>
        </authorList>
    </citation>
    <scope>NUCLEOTIDE SEQUENCE [LARGE SCALE GENOMIC DNA]</scope>
    <source>
        <strain evidence="1 2">DSM 16761</strain>
    </source>
</reference>